<reference evidence="2" key="1">
    <citation type="submission" date="2021-03" db="EMBL/GenBank/DDBJ databases">
        <title>Draft genome sequence of rust myrtle Austropuccinia psidii MF-1, a brazilian biotype.</title>
        <authorList>
            <person name="Quecine M.C."/>
            <person name="Pachon D.M.R."/>
            <person name="Bonatelli M.L."/>
            <person name="Correr F.H."/>
            <person name="Franceschini L.M."/>
            <person name="Leite T.F."/>
            <person name="Margarido G.R.A."/>
            <person name="Almeida C.A."/>
            <person name="Ferrarezi J.A."/>
            <person name="Labate C.A."/>
        </authorList>
    </citation>
    <scope>NUCLEOTIDE SEQUENCE</scope>
    <source>
        <strain evidence="2">MF-1</strain>
    </source>
</reference>
<dbReference type="Proteomes" id="UP000765509">
    <property type="component" value="Unassembled WGS sequence"/>
</dbReference>
<evidence type="ECO:0000313" key="2">
    <source>
        <dbReference type="EMBL" id="MBW0562683.1"/>
    </source>
</evidence>
<dbReference type="EMBL" id="AVOT02072988">
    <property type="protein sequence ID" value="MBW0562683.1"/>
    <property type="molecule type" value="Genomic_DNA"/>
</dbReference>
<name>A0A9Q3PI29_9BASI</name>
<dbReference type="InterPro" id="IPR001995">
    <property type="entry name" value="Peptidase_A2_cat"/>
</dbReference>
<dbReference type="PROSITE" id="PS50175">
    <property type="entry name" value="ASP_PROT_RETROV"/>
    <property type="match status" value="1"/>
</dbReference>
<organism evidence="2 3">
    <name type="scientific">Austropuccinia psidii MF-1</name>
    <dbReference type="NCBI Taxonomy" id="1389203"/>
    <lineage>
        <taxon>Eukaryota</taxon>
        <taxon>Fungi</taxon>
        <taxon>Dikarya</taxon>
        <taxon>Basidiomycota</taxon>
        <taxon>Pucciniomycotina</taxon>
        <taxon>Pucciniomycetes</taxon>
        <taxon>Pucciniales</taxon>
        <taxon>Sphaerophragmiaceae</taxon>
        <taxon>Austropuccinia</taxon>
    </lineage>
</organism>
<dbReference type="GO" id="GO:0006508">
    <property type="term" value="P:proteolysis"/>
    <property type="evidence" value="ECO:0007669"/>
    <property type="project" value="InterPro"/>
</dbReference>
<proteinExistence type="predicted"/>
<sequence length="191" mass="21716">MDHTENTQESIIKVNERGIVEEEKVDIRETMAQIFKKVLDQKINLTLEQILVMSPKFFDQLKNLLEEEKKSINSIDKKEIQTKLINHHLGNYEQQKLYYACPLGFMQVYLGEEGHEIMPLVDTGSELNIIPQGSEIKAGLTTRCLNMNLRGIGGHCTSIVGLEEFTPITLVTGEGRNIHLFVARRAVHTVL</sequence>
<protein>
    <recommendedName>
        <fullName evidence="1">Peptidase A2 domain-containing protein</fullName>
    </recommendedName>
</protein>
<dbReference type="OrthoDB" id="3863715at2759"/>
<dbReference type="AlphaFoldDB" id="A0A9Q3PI29"/>
<keyword evidence="3" id="KW-1185">Reference proteome</keyword>
<accession>A0A9Q3PI29</accession>
<evidence type="ECO:0000259" key="1">
    <source>
        <dbReference type="PROSITE" id="PS50175"/>
    </source>
</evidence>
<comment type="caution">
    <text evidence="2">The sequence shown here is derived from an EMBL/GenBank/DDBJ whole genome shotgun (WGS) entry which is preliminary data.</text>
</comment>
<gene>
    <name evidence="2" type="ORF">O181_102398</name>
</gene>
<feature type="domain" description="Peptidase A2" evidence="1">
    <location>
        <begin position="117"/>
        <end position="154"/>
    </location>
</feature>
<evidence type="ECO:0000313" key="3">
    <source>
        <dbReference type="Proteomes" id="UP000765509"/>
    </source>
</evidence>
<dbReference type="GO" id="GO:0004190">
    <property type="term" value="F:aspartic-type endopeptidase activity"/>
    <property type="evidence" value="ECO:0007669"/>
    <property type="project" value="InterPro"/>
</dbReference>